<dbReference type="SMART" id="SM00360">
    <property type="entry name" value="RRM"/>
    <property type="match status" value="1"/>
</dbReference>
<dbReference type="SUPFAM" id="SSF54928">
    <property type="entry name" value="RNA-binding domain, RBD"/>
    <property type="match status" value="1"/>
</dbReference>
<feature type="domain" description="RRM" evidence="2">
    <location>
        <begin position="3"/>
        <end position="72"/>
    </location>
</feature>
<evidence type="ECO:0000313" key="3">
    <source>
        <dbReference type="EMBL" id="CAK9312601.1"/>
    </source>
</evidence>
<dbReference type="EMBL" id="OZ021745">
    <property type="protein sequence ID" value="CAK9312601.1"/>
    <property type="molecule type" value="Genomic_DNA"/>
</dbReference>
<dbReference type="PROSITE" id="PS50102">
    <property type="entry name" value="RRM"/>
    <property type="match status" value="1"/>
</dbReference>
<dbReference type="InterPro" id="IPR012677">
    <property type="entry name" value="Nucleotide-bd_a/b_plait_sf"/>
</dbReference>
<sequence length="113" mass="12787">MCVKIFIGGLDPNVTNDDLKQLLSQHGDIVSVNLPVGKGCGFIQFANRKNALHKLNGTVISKQTMHLEDVVRQISSEAYYEDKCMANMDMLRRYLMIHQPCVQQQGTHQQQVN</sequence>
<dbReference type="Gene3D" id="3.30.70.330">
    <property type="match status" value="1"/>
</dbReference>
<protein>
    <recommendedName>
        <fullName evidence="2">RRM domain-containing protein</fullName>
    </recommendedName>
</protein>
<dbReference type="InterPro" id="IPR035979">
    <property type="entry name" value="RBD_domain_sf"/>
</dbReference>
<accession>A0ABP0XWR0</accession>
<organism evidence="3 4">
    <name type="scientific">Citrullus colocynthis</name>
    <name type="common">colocynth</name>
    <dbReference type="NCBI Taxonomy" id="252529"/>
    <lineage>
        <taxon>Eukaryota</taxon>
        <taxon>Viridiplantae</taxon>
        <taxon>Streptophyta</taxon>
        <taxon>Embryophyta</taxon>
        <taxon>Tracheophyta</taxon>
        <taxon>Spermatophyta</taxon>
        <taxon>Magnoliopsida</taxon>
        <taxon>eudicotyledons</taxon>
        <taxon>Gunneridae</taxon>
        <taxon>Pentapetalae</taxon>
        <taxon>rosids</taxon>
        <taxon>fabids</taxon>
        <taxon>Cucurbitales</taxon>
        <taxon>Cucurbitaceae</taxon>
        <taxon>Benincaseae</taxon>
        <taxon>Citrullus</taxon>
    </lineage>
</organism>
<proteinExistence type="predicted"/>
<dbReference type="InterPro" id="IPR000504">
    <property type="entry name" value="RRM_dom"/>
</dbReference>
<gene>
    <name evidence="3" type="ORF">CITCOLO1_LOCUS4295</name>
</gene>
<reference evidence="3 4" key="1">
    <citation type="submission" date="2024-03" db="EMBL/GenBank/DDBJ databases">
        <authorList>
            <person name="Gkanogiannis A."/>
            <person name="Becerra Lopez-Lavalle L."/>
        </authorList>
    </citation>
    <scope>NUCLEOTIDE SEQUENCE [LARGE SCALE GENOMIC DNA]</scope>
</reference>
<evidence type="ECO:0000313" key="4">
    <source>
        <dbReference type="Proteomes" id="UP001642487"/>
    </source>
</evidence>
<dbReference type="Pfam" id="PF00076">
    <property type="entry name" value="RRM_1"/>
    <property type="match status" value="1"/>
</dbReference>
<name>A0ABP0XWR0_9ROSI</name>
<keyword evidence="4" id="KW-1185">Reference proteome</keyword>
<evidence type="ECO:0000259" key="2">
    <source>
        <dbReference type="PROSITE" id="PS50102"/>
    </source>
</evidence>
<dbReference type="Proteomes" id="UP001642487">
    <property type="component" value="Chromosome 11"/>
</dbReference>
<evidence type="ECO:0000256" key="1">
    <source>
        <dbReference type="PROSITE-ProRule" id="PRU00176"/>
    </source>
</evidence>
<keyword evidence="1" id="KW-0694">RNA-binding</keyword>